<dbReference type="Pfam" id="PF03401">
    <property type="entry name" value="TctC"/>
    <property type="match status" value="1"/>
</dbReference>
<keyword evidence="2" id="KW-0732">Signal</keyword>
<keyword evidence="4" id="KW-1185">Reference proteome</keyword>
<proteinExistence type="inferred from homology"/>
<organism evidence="3 4">
    <name type="scientific">Nesterenkonia sedimenti</name>
    <dbReference type="NCBI Taxonomy" id="1463632"/>
    <lineage>
        <taxon>Bacteria</taxon>
        <taxon>Bacillati</taxon>
        <taxon>Actinomycetota</taxon>
        <taxon>Actinomycetes</taxon>
        <taxon>Micrococcales</taxon>
        <taxon>Micrococcaceae</taxon>
        <taxon>Nesterenkonia</taxon>
    </lineage>
</organism>
<dbReference type="Proteomes" id="UP000523139">
    <property type="component" value="Unassembled WGS sequence"/>
</dbReference>
<gene>
    <name evidence="3" type="ORF">HGQ17_12035</name>
</gene>
<dbReference type="SUPFAM" id="SSF53850">
    <property type="entry name" value="Periplasmic binding protein-like II"/>
    <property type="match status" value="1"/>
</dbReference>
<evidence type="ECO:0000313" key="4">
    <source>
        <dbReference type="Proteomes" id="UP000523139"/>
    </source>
</evidence>
<dbReference type="PANTHER" id="PTHR42928">
    <property type="entry name" value="TRICARBOXYLATE-BINDING PROTEIN"/>
    <property type="match status" value="1"/>
</dbReference>
<name>A0A7X8TKZ6_9MICC</name>
<reference evidence="3 4" key="1">
    <citation type="submission" date="2020-04" db="EMBL/GenBank/DDBJ databases">
        <title>Nesterenkonia sp. nov., isolated from marine sediment.</title>
        <authorList>
            <person name="Zhang G."/>
        </authorList>
    </citation>
    <scope>NUCLEOTIDE SEQUENCE [LARGE SCALE GENOMIC DNA]</scope>
    <source>
        <strain evidence="3 4">MY13</strain>
    </source>
</reference>
<dbReference type="PROSITE" id="PS51257">
    <property type="entry name" value="PROKAR_LIPOPROTEIN"/>
    <property type="match status" value="1"/>
</dbReference>
<dbReference type="RefSeq" id="WP_168888190.1">
    <property type="nucleotide sequence ID" value="NZ_JABAHY010000013.1"/>
</dbReference>
<dbReference type="Gene3D" id="3.40.190.10">
    <property type="entry name" value="Periplasmic binding protein-like II"/>
    <property type="match status" value="1"/>
</dbReference>
<accession>A0A7X8TKZ6</accession>
<dbReference type="CDD" id="cd07012">
    <property type="entry name" value="PBP2_Bug_TTT"/>
    <property type="match status" value="1"/>
</dbReference>
<sequence length="326" mass="34287">MKRKTVDKALVTIAAGTLALTACGPGEASADDFPEEPIEIVVPWGAGGSSDVAVRAFAEAYEEANGDQILVVNRPGGGSAIGAAEAARANADGYTMLHSTASTFITVPLLEDVNYGPDDFKSVISLGDQPVILVANPDTNWESLEDVPMDEELVIATTSPGNVLHLIASNFVDEAGGSSSHLPFDSSGETTQAVANGNADLAAVEANIALPQIEAGEVTALAVSSSEPLEELPESETFSAQGFERSHDRYSRMALSVPSDTPDEIIQALQEGGAEALETSTWNDYAETTMLQPPAYEGGDFMDSYISNETDWTRESMEPAGLEPQE</sequence>
<comment type="caution">
    <text evidence="3">The sequence shown here is derived from an EMBL/GenBank/DDBJ whole genome shotgun (WGS) entry which is preliminary data.</text>
</comment>
<dbReference type="PANTHER" id="PTHR42928:SF5">
    <property type="entry name" value="BLR1237 PROTEIN"/>
    <property type="match status" value="1"/>
</dbReference>
<dbReference type="PIRSF" id="PIRSF017082">
    <property type="entry name" value="YflP"/>
    <property type="match status" value="1"/>
</dbReference>
<dbReference type="InterPro" id="IPR005064">
    <property type="entry name" value="BUG"/>
</dbReference>
<comment type="similarity">
    <text evidence="1">Belongs to the UPF0065 (bug) family.</text>
</comment>
<protein>
    <submittedName>
        <fullName evidence="3">Tripartite tricarboxylate transporter substrate binding protein</fullName>
    </submittedName>
</protein>
<dbReference type="InterPro" id="IPR042100">
    <property type="entry name" value="Bug_dom1"/>
</dbReference>
<evidence type="ECO:0000256" key="2">
    <source>
        <dbReference type="SAM" id="SignalP"/>
    </source>
</evidence>
<evidence type="ECO:0000256" key="1">
    <source>
        <dbReference type="ARBA" id="ARBA00006987"/>
    </source>
</evidence>
<dbReference type="Gene3D" id="3.40.190.150">
    <property type="entry name" value="Bordetella uptake gene, domain 1"/>
    <property type="match status" value="1"/>
</dbReference>
<dbReference type="EMBL" id="JABAHY010000013">
    <property type="protein sequence ID" value="NLS10707.1"/>
    <property type="molecule type" value="Genomic_DNA"/>
</dbReference>
<dbReference type="AlphaFoldDB" id="A0A7X8TKZ6"/>
<feature type="signal peptide" evidence="2">
    <location>
        <begin position="1"/>
        <end position="30"/>
    </location>
</feature>
<evidence type="ECO:0000313" key="3">
    <source>
        <dbReference type="EMBL" id="NLS10707.1"/>
    </source>
</evidence>
<feature type="chain" id="PRO_5031380202" evidence="2">
    <location>
        <begin position="31"/>
        <end position="326"/>
    </location>
</feature>